<name>A0A9N7ZAB5_PLEPL</name>
<feature type="compositionally biased region" description="Polar residues" evidence="1">
    <location>
        <begin position="7"/>
        <end position="19"/>
    </location>
</feature>
<accession>A0A9N7ZAB5</accession>
<dbReference type="AlphaFoldDB" id="A0A9N7ZAB5"/>
<protein>
    <submittedName>
        <fullName evidence="2">Uncharacterized protein</fullName>
    </submittedName>
</protein>
<dbReference type="Proteomes" id="UP001153269">
    <property type="component" value="Unassembled WGS sequence"/>
</dbReference>
<organism evidence="2 3">
    <name type="scientific">Pleuronectes platessa</name>
    <name type="common">European plaice</name>
    <dbReference type="NCBI Taxonomy" id="8262"/>
    <lineage>
        <taxon>Eukaryota</taxon>
        <taxon>Metazoa</taxon>
        <taxon>Chordata</taxon>
        <taxon>Craniata</taxon>
        <taxon>Vertebrata</taxon>
        <taxon>Euteleostomi</taxon>
        <taxon>Actinopterygii</taxon>
        <taxon>Neopterygii</taxon>
        <taxon>Teleostei</taxon>
        <taxon>Neoteleostei</taxon>
        <taxon>Acanthomorphata</taxon>
        <taxon>Carangaria</taxon>
        <taxon>Pleuronectiformes</taxon>
        <taxon>Pleuronectoidei</taxon>
        <taxon>Pleuronectidae</taxon>
        <taxon>Pleuronectes</taxon>
    </lineage>
</organism>
<dbReference type="EMBL" id="CADEAL010004319">
    <property type="protein sequence ID" value="CAB1456945.1"/>
    <property type="molecule type" value="Genomic_DNA"/>
</dbReference>
<evidence type="ECO:0000313" key="3">
    <source>
        <dbReference type="Proteomes" id="UP001153269"/>
    </source>
</evidence>
<comment type="caution">
    <text evidence="2">The sequence shown here is derived from an EMBL/GenBank/DDBJ whole genome shotgun (WGS) entry which is preliminary data.</text>
</comment>
<gene>
    <name evidence="2" type="ORF">PLEPLA_LOCUS44748</name>
</gene>
<evidence type="ECO:0000256" key="1">
    <source>
        <dbReference type="SAM" id="MobiDB-lite"/>
    </source>
</evidence>
<reference evidence="2" key="1">
    <citation type="submission" date="2020-03" db="EMBL/GenBank/DDBJ databases">
        <authorList>
            <person name="Weist P."/>
        </authorList>
    </citation>
    <scope>NUCLEOTIDE SEQUENCE</scope>
</reference>
<feature type="region of interest" description="Disordered" evidence="1">
    <location>
        <begin position="1"/>
        <end position="36"/>
    </location>
</feature>
<sequence>MTGNNGGKRSSLSSDSNHFQGGDQISWPRPPAQPPFYSGLHAAHLLEQMPRWENMKHPGPVPRARLRAATLSFDLSDGLITLLPSSPGIRQSQRSLRATRGDSHKCGEREVAAESDGSFVCSRLSLRGGTRLHPTGAAGGGQLRVIGSPVLGGEFPPELCFLSARVTQTVRRKGEESEDKQIGPLSSGRTLHVYLLETISQFAGGSSSHTFHICPSCYFSLRCFSIATSSPSAVIATSISAASNPYSAQTHLYTTPICL</sequence>
<evidence type="ECO:0000313" key="2">
    <source>
        <dbReference type="EMBL" id="CAB1456945.1"/>
    </source>
</evidence>
<keyword evidence="3" id="KW-1185">Reference proteome</keyword>
<proteinExistence type="predicted"/>